<dbReference type="PANTHER" id="PTHR42828:SF3">
    <property type="entry name" value="THREONYLCARBAMOYL-AMP SYNTHASE"/>
    <property type="match status" value="1"/>
</dbReference>
<dbReference type="EMBL" id="JAWNGA010000065">
    <property type="protein sequence ID" value="MDY5133882.1"/>
    <property type="molecule type" value="Genomic_DNA"/>
</dbReference>
<evidence type="ECO:0000259" key="1">
    <source>
        <dbReference type="PROSITE" id="PS51163"/>
    </source>
</evidence>
<comment type="caution">
    <text evidence="2">The sequence shown here is derived from an EMBL/GenBank/DDBJ whole genome shotgun (WGS) entry which is preliminary data.</text>
</comment>
<dbReference type="Pfam" id="PF01300">
    <property type="entry name" value="Sua5_yciO_yrdC"/>
    <property type="match status" value="1"/>
</dbReference>
<proteinExistence type="predicted"/>
<name>A0ABU5G984_9ACTO</name>
<dbReference type="Gene3D" id="3.90.870.10">
    <property type="entry name" value="DHBP synthase"/>
    <property type="match status" value="1"/>
</dbReference>
<organism evidence="2 3">
    <name type="scientific">Actinotignum urinale</name>
    <dbReference type="NCBI Taxonomy" id="190146"/>
    <lineage>
        <taxon>Bacteria</taxon>
        <taxon>Bacillati</taxon>
        <taxon>Actinomycetota</taxon>
        <taxon>Actinomycetes</taxon>
        <taxon>Actinomycetales</taxon>
        <taxon>Actinomycetaceae</taxon>
        <taxon>Actinotignum</taxon>
    </lineage>
</organism>
<feature type="non-terminal residue" evidence="2">
    <location>
        <position position="83"/>
    </location>
</feature>
<evidence type="ECO:0000313" key="2">
    <source>
        <dbReference type="EMBL" id="MDY5133882.1"/>
    </source>
</evidence>
<feature type="domain" description="YrdC-like" evidence="1">
    <location>
        <begin position="1"/>
        <end position="83"/>
    </location>
</feature>
<keyword evidence="3" id="KW-1185">Reference proteome</keyword>
<reference evidence="2 3" key="1">
    <citation type="submission" date="2023-10" db="EMBL/GenBank/DDBJ databases">
        <title>Whole Genome based description of the genera Actinobaculum and Actinotignum reveals a complex phylogenetic relationship within the species included in the genus Actinotignum.</title>
        <authorList>
            <person name="Jensen C.S."/>
            <person name="Dargis R."/>
            <person name="Kemp M."/>
            <person name="Christensen J.J."/>
        </authorList>
    </citation>
    <scope>NUCLEOTIDE SEQUENCE [LARGE SCALE GENOMIC DNA]</scope>
    <source>
        <strain evidence="2 3">SLA_B974</strain>
    </source>
</reference>
<protein>
    <submittedName>
        <fullName evidence="2">Sua5/YciO/YrdC/YwlC family protein</fullName>
    </submittedName>
</protein>
<dbReference type="RefSeq" id="WP_320755650.1">
    <property type="nucleotide sequence ID" value="NZ_JAWNGA010000065.1"/>
</dbReference>
<dbReference type="SUPFAM" id="SSF55821">
    <property type="entry name" value="YrdC/RibB"/>
    <property type="match status" value="1"/>
</dbReference>
<dbReference type="Proteomes" id="UP001275049">
    <property type="component" value="Unassembled WGS sequence"/>
</dbReference>
<dbReference type="PANTHER" id="PTHR42828">
    <property type="entry name" value="DHBP SYNTHASE RIBB-LIKE ALPHA/BETA DOMAIN-CONTAINING PROTEIN"/>
    <property type="match status" value="1"/>
</dbReference>
<dbReference type="InterPro" id="IPR017945">
    <property type="entry name" value="DHBP_synth_RibB-like_a/b_dom"/>
</dbReference>
<dbReference type="InterPro" id="IPR052532">
    <property type="entry name" value="SUA5_domain"/>
</dbReference>
<sequence>LVTKVVDRLRRGEVVALPTDSGYAIVCQMGNKEGLERIRTIRQVGDKHHFTLMCHDFAQLGQLVIVDNPDFRLIKRLTPGPYA</sequence>
<evidence type="ECO:0000313" key="3">
    <source>
        <dbReference type="Proteomes" id="UP001275049"/>
    </source>
</evidence>
<accession>A0ABU5G984</accession>
<dbReference type="InterPro" id="IPR006070">
    <property type="entry name" value="Sua5-like_dom"/>
</dbReference>
<gene>
    <name evidence="2" type="ORF">R6G86_09140</name>
</gene>
<feature type="non-terminal residue" evidence="2">
    <location>
        <position position="1"/>
    </location>
</feature>
<dbReference type="PROSITE" id="PS51163">
    <property type="entry name" value="YRDC"/>
    <property type="match status" value="1"/>
</dbReference>